<dbReference type="Proteomes" id="UP000800036">
    <property type="component" value="Unassembled WGS sequence"/>
</dbReference>
<organism evidence="2 3">
    <name type="scientific">Bimuria novae-zelandiae CBS 107.79</name>
    <dbReference type="NCBI Taxonomy" id="1447943"/>
    <lineage>
        <taxon>Eukaryota</taxon>
        <taxon>Fungi</taxon>
        <taxon>Dikarya</taxon>
        <taxon>Ascomycota</taxon>
        <taxon>Pezizomycotina</taxon>
        <taxon>Dothideomycetes</taxon>
        <taxon>Pleosporomycetidae</taxon>
        <taxon>Pleosporales</taxon>
        <taxon>Massarineae</taxon>
        <taxon>Didymosphaeriaceae</taxon>
        <taxon>Bimuria</taxon>
    </lineage>
</organism>
<feature type="chain" id="PRO_5025634872" description="Secreted protein" evidence="1">
    <location>
        <begin position="37"/>
        <end position="101"/>
    </location>
</feature>
<gene>
    <name evidence="2" type="ORF">BU23DRAFT_337481</name>
</gene>
<evidence type="ECO:0000313" key="2">
    <source>
        <dbReference type="EMBL" id="KAF1965900.1"/>
    </source>
</evidence>
<dbReference type="EMBL" id="ML976754">
    <property type="protein sequence ID" value="KAF1965900.1"/>
    <property type="molecule type" value="Genomic_DNA"/>
</dbReference>
<keyword evidence="1" id="KW-0732">Signal</keyword>
<keyword evidence="3" id="KW-1185">Reference proteome</keyword>
<feature type="signal peptide" evidence="1">
    <location>
        <begin position="1"/>
        <end position="36"/>
    </location>
</feature>
<reference evidence="2" key="1">
    <citation type="journal article" date="2020" name="Stud. Mycol.">
        <title>101 Dothideomycetes genomes: a test case for predicting lifestyles and emergence of pathogens.</title>
        <authorList>
            <person name="Haridas S."/>
            <person name="Albert R."/>
            <person name="Binder M."/>
            <person name="Bloem J."/>
            <person name="Labutti K."/>
            <person name="Salamov A."/>
            <person name="Andreopoulos B."/>
            <person name="Baker S."/>
            <person name="Barry K."/>
            <person name="Bills G."/>
            <person name="Bluhm B."/>
            <person name="Cannon C."/>
            <person name="Castanera R."/>
            <person name="Culley D."/>
            <person name="Daum C."/>
            <person name="Ezra D."/>
            <person name="Gonzalez J."/>
            <person name="Henrissat B."/>
            <person name="Kuo A."/>
            <person name="Liang C."/>
            <person name="Lipzen A."/>
            <person name="Lutzoni F."/>
            <person name="Magnuson J."/>
            <person name="Mondo S."/>
            <person name="Nolan M."/>
            <person name="Ohm R."/>
            <person name="Pangilinan J."/>
            <person name="Park H.-J."/>
            <person name="Ramirez L."/>
            <person name="Alfaro M."/>
            <person name="Sun H."/>
            <person name="Tritt A."/>
            <person name="Yoshinaga Y."/>
            <person name="Zwiers L.-H."/>
            <person name="Turgeon B."/>
            <person name="Goodwin S."/>
            <person name="Spatafora J."/>
            <person name="Crous P."/>
            <person name="Grigoriev I."/>
        </authorList>
    </citation>
    <scope>NUCLEOTIDE SEQUENCE</scope>
    <source>
        <strain evidence="2">CBS 107.79</strain>
    </source>
</reference>
<accession>A0A6A5UNE7</accession>
<name>A0A6A5UNE7_9PLEO</name>
<evidence type="ECO:0008006" key="4">
    <source>
        <dbReference type="Google" id="ProtNLM"/>
    </source>
</evidence>
<evidence type="ECO:0000256" key="1">
    <source>
        <dbReference type="SAM" id="SignalP"/>
    </source>
</evidence>
<protein>
    <recommendedName>
        <fullName evidence="4">Secreted protein</fullName>
    </recommendedName>
</protein>
<sequence length="101" mass="11366">MNGRRRRVAASSNGVAWSVCLLVPLHHLRLPQGVNATRPPDSRRRRQNGLQFILKRHASSHRVQSCDAPSARSKLAAPTPLPCTLPRRHPCCHAHDLWTQE</sequence>
<proteinExistence type="predicted"/>
<evidence type="ECO:0000313" key="3">
    <source>
        <dbReference type="Proteomes" id="UP000800036"/>
    </source>
</evidence>
<dbReference type="AlphaFoldDB" id="A0A6A5UNE7"/>